<dbReference type="Proteomes" id="UP001489004">
    <property type="component" value="Unassembled WGS sequence"/>
</dbReference>
<evidence type="ECO:0000256" key="1">
    <source>
        <dbReference type="SAM" id="MobiDB-lite"/>
    </source>
</evidence>
<dbReference type="PANTHER" id="PTHR12984:SF6">
    <property type="entry name" value="SCY1-LIKE PROTEIN 2"/>
    <property type="match status" value="1"/>
</dbReference>
<feature type="domain" description="Protein kinase" evidence="2">
    <location>
        <begin position="41"/>
        <end position="336"/>
    </location>
</feature>
<dbReference type="SUPFAM" id="SSF56112">
    <property type="entry name" value="Protein kinase-like (PK-like)"/>
    <property type="match status" value="1"/>
</dbReference>
<dbReference type="InterPro" id="IPR000719">
    <property type="entry name" value="Prot_kinase_dom"/>
</dbReference>
<dbReference type="GO" id="GO:0004672">
    <property type="term" value="F:protein kinase activity"/>
    <property type="evidence" value="ECO:0007669"/>
    <property type="project" value="InterPro"/>
</dbReference>
<sequence>MNFSSFKQALGQAVQAGLQTATSAAKDISAQVVGAKCLREYTIGQQTCCGGASGVWKIHSARSRKEGARLSSVSVWILEKRALGEDQRTQNACLELFRKEAASLVKLKHPGVVKVLEPFEETRTQLILVTEAVQAPVAQLLRPSAGRQKLDETSLQLSELEIKHGLLQVTETLQFLHTEAGLVHRALGPDCIYITSTGAWKLAGFGHSIVTQFRSAEGQTFDFSNPHPSAYERLTLPTLRFTAPELAGSGGIARGVTAEPAADIFSFGALVYELVTHRPLLDVQDSLQDFHAKIASLHQIDFSSVPAPLLNSLRPMLSPLPATRPPASALAGAQYFQEDLLLRALRFLDTFIQRDNTQKAAFLQDLVGLWERLDARVLRYKVLPALLGELRHEVLLPLVLPLVLRGLQLQDPQEFTDRSLPELAPLCASAKGDVLLLLLRHVELLLSKMSRKDVATVIIPLLGRAADSGDARAQEEALKQVPALVQACDWSVLQADLLPRMHGLCLSTTSAAVRIRAILSLDMLAPRMNKEEAVKTLQTVAQVTSVDKSPGTTMAVVDMLGGGIANVWGVEFTAERVLPVLVPLLVIASLSPVQFAKTMGLVRNLLQQIEARRATDPQQTALPAAVPSPTGSSSVAPAAPTWDHKPPWASGAHTRVTTHRVCNEARAYRQHAGSFPAQRANGSAAHS</sequence>
<feature type="region of interest" description="Disordered" evidence="1">
    <location>
        <begin position="616"/>
        <end position="654"/>
    </location>
</feature>
<dbReference type="GO" id="GO:0005524">
    <property type="term" value="F:ATP binding"/>
    <property type="evidence" value="ECO:0007669"/>
    <property type="project" value="InterPro"/>
</dbReference>
<dbReference type="Pfam" id="PF00069">
    <property type="entry name" value="Pkinase"/>
    <property type="match status" value="1"/>
</dbReference>
<dbReference type="PANTHER" id="PTHR12984">
    <property type="entry name" value="SCY1-RELATED S/T PROTEIN KINASE-LIKE"/>
    <property type="match status" value="1"/>
</dbReference>
<dbReference type="AlphaFoldDB" id="A0AAW1PYG8"/>
<dbReference type="SUPFAM" id="SSF48371">
    <property type="entry name" value="ARM repeat"/>
    <property type="match status" value="1"/>
</dbReference>
<gene>
    <name evidence="3" type="ORF">WJX72_010231</name>
</gene>
<dbReference type="Gene3D" id="1.10.510.10">
    <property type="entry name" value="Transferase(Phosphotransferase) domain 1"/>
    <property type="match status" value="1"/>
</dbReference>
<dbReference type="SMART" id="SM00220">
    <property type="entry name" value="S_TKc"/>
    <property type="match status" value="1"/>
</dbReference>
<proteinExistence type="predicted"/>
<protein>
    <recommendedName>
        <fullName evidence="2">Protein kinase domain-containing protein</fullName>
    </recommendedName>
</protein>
<dbReference type="Gene3D" id="3.30.200.20">
    <property type="entry name" value="Phosphorylase Kinase, domain 1"/>
    <property type="match status" value="1"/>
</dbReference>
<dbReference type="EMBL" id="JALJOR010000008">
    <property type="protein sequence ID" value="KAK9813184.1"/>
    <property type="molecule type" value="Genomic_DNA"/>
</dbReference>
<accession>A0AAW1PYG8</accession>
<keyword evidence="4" id="KW-1185">Reference proteome</keyword>
<dbReference type="InterPro" id="IPR051177">
    <property type="entry name" value="CIK-Related_Protein"/>
</dbReference>
<evidence type="ECO:0000313" key="3">
    <source>
        <dbReference type="EMBL" id="KAK9813184.1"/>
    </source>
</evidence>
<evidence type="ECO:0000313" key="4">
    <source>
        <dbReference type="Proteomes" id="UP001489004"/>
    </source>
</evidence>
<dbReference type="InterPro" id="IPR011009">
    <property type="entry name" value="Kinase-like_dom_sf"/>
</dbReference>
<comment type="caution">
    <text evidence="3">The sequence shown here is derived from an EMBL/GenBank/DDBJ whole genome shotgun (WGS) entry which is preliminary data.</text>
</comment>
<dbReference type="InterPro" id="IPR011989">
    <property type="entry name" value="ARM-like"/>
</dbReference>
<name>A0AAW1PYG8_9CHLO</name>
<reference evidence="3 4" key="1">
    <citation type="journal article" date="2024" name="Nat. Commun.">
        <title>Phylogenomics reveals the evolutionary origins of lichenization in chlorophyte algae.</title>
        <authorList>
            <person name="Puginier C."/>
            <person name="Libourel C."/>
            <person name="Otte J."/>
            <person name="Skaloud P."/>
            <person name="Haon M."/>
            <person name="Grisel S."/>
            <person name="Petersen M."/>
            <person name="Berrin J.G."/>
            <person name="Delaux P.M."/>
            <person name="Dal Grande F."/>
            <person name="Keller J."/>
        </authorList>
    </citation>
    <scope>NUCLEOTIDE SEQUENCE [LARGE SCALE GENOMIC DNA]</scope>
    <source>
        <strain evidence="3 4">SAG 2043</strain>
    </source>
</reference>
<dbReference type="Gene3D" id="1.25.10.10">
    <property type="entry name" value="Leucine-rich Repeat Variant"/>
    <property type="match status" value="1"/>
</dbReference>
<evidence type="ECO:0000259" key="2">
    <source>
        <dbReference type="PROSITE" id="PS50011"/>
    </source>
</evidence>
<dbReference type="InterPro" id="IPR016024">
    <property type="entry name" value="ARM-type_fold"/>
</dbReference>
<organism evidence="3 4">
    <name type="scientific">[Myrmecia] bisecta</name>
    <dbReference type="NCBI Taxonomy" id="41462"/>
    <lineage>
        <taxon>Eukaryota</taxon>
        <taxon>Viridiplantae</taxon>
        <taxon>Chlorophyta</taxon>
        <taxon>core chlorophytes</taxon>
        <taxon>Trebouxiophyceae</taxon>
        <taxon>Trebouxiales</taxon>
        <taxon>Trebouxiaceae</taxon>
        <taxon>Myrmecia</taxon>
    </lineage>
</organism>
<dbReference type="PROSITE" id="PS50011">
    <property type="entry name" value="PROTEIN_KINASE_DOM"/>
    <property type="match status" value="1"/>
</dbReference>